<dbReference type="EMBL" id="BSKJ01000013">
    <property type="protein sequence ID" value="GLO37809.1"/>
    <property type="molecule type" value="Genomic_DNA"/>
</dbReference>
<sequence>MELKNGQARVRVAQGRWARFNDAGELRTGVAAADETLWLKGLLEVNSLPLVDVIERIRPYRRGVIQLSADVANVPISGILPLDNTDHALAMLSRIAPIKVTRVWDVWVKIDAA</sequence>
<proteinExistence type="predicted"/>
<name>A0AA37RJN2_PSEPU</name>
<comment type="caution">
    <text evidence="1">The sequence shown here is derived from an EMBL/GenBank/DDBJ whole genome shotgun (WGS) entry which is preliminary data.</text>
</comment>
<dbReference type="AlphaFoldDB" id="A0AA37RJN2"/>
<organism evidence="1 2">
    <name type="scientific">Pseudomonas putida</name>
    <name type="common">Arthrobacter siderocapsulatus</name>
    <dbReference type="NCBI Taxonomy" id="303"/>
    <lineage>
        <taxon>Bacteria</taxon>
        <taxon>Pseudomonadati</taxon>
        <taxon>Pseudomonadota</taxon>
        <taxon>Gammaproteobacteria</taxon>
        <taxon>Pseudomonadales</taxon>
        <taxon>Pseudomonadaceae</taxon>
        <taxon>Pseudomonas</taxon>
    </lineage>
</organism>
<accession>A0AA37RJN2</accession>
<protein>
    <submittedName>
        <fullName evidence="1">Uncharacterized protein</fullName>
    </submittedName>
</protein>
<reference evidence="1" key="1">
    <citation type="submission" date="2023-01" db="EMBL/GenBank/DDBJ databases">
        <title>Whole-genome sequence of Pseudomonas putida NBRC 14671.</title>
        <authorList>
            <person name="Morohoshi T."/>
            <person name="Someya N."/>
        </authorList>
    </citation>
    <scope>NUCLEOTIDE SEQUENCE</scope>
    <source>
        <strain evidence="1">NBRC 14671</strain>
    </source>
</reference>
<evidence type="ECO:0000313" key="2">
    <source>
        <dbReference type="Proteomes" id="UP001161257"/>
    </source>
</evidence>
<evidence type="ECO:0000313" key="1">
    <source>
        <dbReference type="EMBL" id="GLO37809.1"/>
    </source>
</evidence>
<gene>
    <name evidence="1" type="ORF">PPUN14671_46460</name>
</gene>
<dbReference type="Proteomes" id="UP001161257">
    <property type="component" value="Unassembled WGS sequence"/>
</dbReference>